<dbReference type="Gene3D" id="6.20.210.20">
    <property type="entry name" value="THAP domain"/>
    <property type="match status" value="1"/>
</dbReference>
<evidence type="ECO:0000313" key="15">
    <source>
        <dbReference type="Proteomes" id="UP000007819"/>
    </source>
</evidence>
<keyword evidence="9" id="KW-0804">Transcription</keyword>
<evidence type="ECO:0000313" key="14">
    <source>
        <dbReference type="EnsemblMetazoa" id="XP_016661072.1"/>
    </source>
</evidence>
<evidence type="ECO:0000256" key="12">
    <source>
        <dbReference type="PROSITE-ProRule" id="PRU00309"/>
    </source>
</evidence>
<reference evidence="14" key="2">
    <citation type="submission" date="2022-06" db="UniProtKB">
        <authorList>
            <consortium name="EnsemblMetazoa"/>
        </authorList>
    </citation>
    <scope>IDENTIFICATION</scope>
</reference>
<dbReference type="OMA" id="HFELCED"/>
<dbReference type="GeneID" id="107884103"/>
<evidence type="ECO:0000256" key="5">
    <source>
        <dbReference type="ARBA" id="ARBA00022833"/>
    </source>
</evidence>
<reference evidence="15" key="1">
    <citation type="submission" date="2010-06" db="EMBL/GenBank/DDBJ databases">
        <authorList>
            <person name="Jiang H."/>
            <person name="Abraham K."/>
            <person name="Ali S."/>
            <person name="Alsbrooks S.L."/>
            <person name="Anim B.N."/>
            <person name="Anosike U.S."/>
            <person name="Attaway T."/>
            <person name="Bandaranaike D.P."/>
            <person name="Battles P.K."/>
            <person name="Bell S.N."/>
            <person name="Bell A.V."/>
            <person name="Beltran B."/>
            <person name="Bickham C."/>
            <person name="Bustamante Y."/>
            <person name="Caleb T."/>
            <person name="Canada A."/>
            <person name="Cardenas V."/>
            <person name="Carter K."/>
            <person name="Chacko J."/>
            <person name="Chandrabose M.N."/>
            <person name="Chavez D."/>
            <person name="Chavez A."/>
            <person name="Chen L."/>
            <person name="Chu H.-S."/>
            <person name="Claassen K.J."/>
            <person name="Cockrell R."/>
            <person name="Collins M."/>
            <person name="Cooper J.A."/>
            <person name="Cree A."/>
            <person name="Curry S.M."/>
            <person name="Da Y."/>
            <person name="Dao M.D."/>
            <person name="Das B."/>
            <person name="Davila M.-L."/>
            <person name="Davy-Carroll L."/>
            <person name="Denson S."/>
            <person name="Dinh H."/>
            <person name="Ebong V.E."/>
            <person name="Edwards J.R."/>
            <person name="Egan A."/>
            <person name="El-Daye J."/>
            <person name="Escobedo L."/>
            <person name="Fernandez S."/>
            <person name="Fernando P.R."/>
            <person name="Flagg N."/>
            <person name="Forbes L.D."/>
            <person name="Fowler R.G."/>
            <person name="Fu Q."/>
            <person name="Gabisi R.A."/>
            <person name="Ganer J."/>
            <person name="Garbino Pronczuk A."/>
            <person name="Garcia R.M."/>
            <person name="Garner T."/>
            <person name="Garrett T.E."/>
            <person name="Gonzalez D.A."/>
            <person name="Hamid H."/>
            <person name="Hawkins E.S."/>
            <person name="Hirani K."/>
            <person name="Hogues M.E."/>
            <person name="Hollins B."/>
            <person name="Hsiao C.-H."/>
            <person name="Jabil R."/>
            <person name="James M.L."/>
            <person name="Jhangiani S.N."/>
            <person name="Johnson B."/>
            <person name="Johnson Q."/>
            <person name="Joshi V."/>
            <person name="Kalu J.B."/>
            <person name="Kam C."/>
            <person name="Kashfia A."/>
            <person name="Keebler J."/>
            <person name="Kisamo H."/>
            <person name="Kovar C.L."/>
            <person name="Lago L.A."/>
            <person name="Lai C.-Y."/>
            <person name="Laidlaw J."/>
            <person name="Lara F."/>
            <person name="Le T.-K."/>
            <person name="Lee S.L."/>
            <person name="Legall F.H."/>
            <person name="Lemon S.J."/>
            <person name="Lewis L.R."/>
            <person name="Li B."/>
            <person name="Liu Y."/>
            <person name="Liu Y.-S."/>
            <person name="Lopez J."/>
            <person name="Lozado R.J."/>
            <person name="Lu J."/>
            <person name="Madu R.C."/>
            <person name="Maheshwari M."/>
            <person name="Maheshwari R."/>
            <person name="Malloy K."/>
            <person name="Martinez E."/>
            <person name="Mathew T."/>
            <person name="Mercado I.C."/>
            <person name="Mercado C."/>
            <person name="Meyer B."/>
            <person name="Montgomery K."/>
            <person name="Morgan M.B."/>
            <person name="Munidasa M."/>
            <person name="Nazareth L.V."/>
            <person name="Nelson J."/>
            <person name="Ng B.M."/>
            <person name="Nguyen N.B."/>
            <person name="Nguyen P.Q."/>
            <person name="Nguyen T."/>
            <person name="Obregon M."/>
            <person name="Okwuonu G.O."/>
            <person name="Onwere C.G."/>
            <person name="Orozco G."/>
            <person name="Parra A."/>
            <person name="Patel S."/>
            <person name="Patil S."/>
            <person name="Perez A."/>
            <person name="Perez Y."/>
            <person name="Pham C."/>
            <person name="Primus E.L."/>
            <person name="Pu L.-L."/>
            <person name="Puazo M."/>
            <person name="Qin X."/>
            <person name="Quiroz J.B."/>
            <person name="Reese J."/>
            <person name="Richards S."/>
            <person name="Rives C.M."/>
            <person name="Robberts R."/>
            <person name="Ruiz S.J."/>
            <person name="Ruiz M.J."/>
            <person name="Santibanez J."/>
            <person name="Schneider B.W."/>
            <person name="Sisson I."/>
            <person name="Smith M."/>
            <person name="Sodergren E."/>
            <person name="Song X.-Z."/>
            <person name="Song B.B."/>
            <person name="Summersgill H."/>
            <person name="Thelus R."/>
            <person name="Thornton R.D."/>
            <person name="Trejos Z.Y."/>
            <person name="Usmani K."/>
            <person name="Vattathil S."/>
            <person name="Villasana D."/>
            <person name="Walker D.L."/>
            <person name="Wang S."/>
            <person name="Wang K."/>
            <person name="White C.S."/>
            <person name="Williams A.C."/>
            <person name="Williamson J."/>
            <person name="Wilson K."/>
            <person name="Woghiren I.O."/>
            <person name="Woodworth J.R."/>
            <person name="Worley K.C."/>
            <person name="Wright R.A."/>
            <person name="Wu W."/>
            <person name="Young L."/>
            <person name="Zhang L."/>
            <person name="Zhang J."/>
            <person name="Zhu Y."/>
            <person name="Muzny D.M."/>
            <person name="Weinstock G."/>
            <person name="Gibbs R.A."/>
        </authorList>
    </citation>
    <scope>NUCLEOTIDE SEQUENCE [LARGE SCALE GENOMIC DNA]</scope>
    <source>
        <strain evidence="15">LSR1</strain>
    </source>
</reference>
<dbReference type="Pfam" id="PF05485">
    <property type="entry name" value="THAP"/>
    <property type="match status" value="1"/>
</dbReference>
<keyword evidence="5" id="KW-0862">Zinc</keyword>
<evidence type="ECO:0000256" key="3">
    <source>
        <dbReference type="ARBA" id="ARBA00022723"/>
    </source>
</evidence>
<proteinExistence type="inferred from homology"/>
<dbReference type="PROSITE" id="PS50950">
    <property type="entry name" value="ZF_THAP"/>
    <property type="match status" value="1"/>
</dbReference>
<keyword evidence="11" id="KW-0131">Cell cycle</keyword>
<sequence length="146" mass="17224">MSGCTAVKCSNTRSKGFRLFRFPRDPNRRKIWLQNYHRDKWQPTNHFELCEDHFEERQFEQHRLDGLQKLKPNAIPTLFDIPNPPHLLEPKRKSLYKLIESLKMSDEFGKLVFTKVKDLTGATLGIVSWIKLFGDYLMLLYGAIEV</sequence>
<evidence type="ECO:0000256" key="11">
    <source>
        <dbReference type="ARBA" id="ARBA00023306"/>
    </source>
</evidence>
<dbReference type="OrthoDB" id="6611034at2759"/>
<keyword evidence="10" id="KW-0539">Nucleus</keyword>
<dbReference type="PANTHER" id="PTHR46600:SF1">
    <property type="entry name" value="THAP DOMAIN-CONTAINING PROTEIN 1"/>
    <property type="match status" value="1"/>
</dbReference>
<protein>
    <recommendedName>
        <fullName evidence="13">THAP-type domain-containing protein</fullName>
    </recommendedName>
</protein>
<dbReference type="InterPro" id="IPR038441">
    <property type="entry name" value="THAP_Znf_sf"/>
</dbReference>
<dbReference type="Proteomes" id="UP000007819">
    <property type="component" value="Chromosome X"/>
</dbReference>
<dbReference type="SMART" id="SM00692">
    <property type="entry name" value="DM3"/>
    <property type="match status" value="1"/>
</dbReference>
<accession>A0A8R2H8S7</accession>
<keyword evidence="6" id="KW-0805">Transcription regulation</keyword>
<dbReference type="RefSeq" id="XP_016661072.1">
    <property type="nucleotide sequence ID" value="XM_016805583.1"/>
</dbReference>
<dbReference type="EnsemblMetazoa" id="XM_016805583.1">
    <property type="protein sequence ID" value="XP_016661072.1"/>
    <property type="gene ID" value="LOC107884103"/>
</dbReference>
<evidence type="ECO:0000256" key="9">
    <source>
        <dbReference type="ARBA" id="ARBA00023163"/>
    </source>
</evidence>
<keyword evidence="15" id="KW-1185">Reference proteome</keyword>
<dbReference type="InterPro" id="IPR026516">
    <property type="entry name" value="THAP1/10"/>
</dbReference>
<keyword evidence="8 12" id="KW-0238">DNA-binding</keyword>
<evidence type="ECO:0000256" key="7">
    <source>
        <dbReference type="ARBA" id="ARBA00023054"/>
    </source>
</evidence>
<dbReference type="GO" id="GO:0005654">
    <property type="term" value="C:nucleoplasm"/>
    <property type="evidence" value="ECO:0007669"/>
    <property type="project" value="UniProtKB-SubCell"/>
</dbReference>
<evidence type="ECO:0000256" key="2">
    <source>
        <dbReference type="ARBA" id="ARBA00006177"/>
    </source>
</evidence>
<dbReference type="AlphaFoldDB" id="A0A8R2H8S7"/>
<dbReference type="SUPFAM" id="SSF57716">
    <property type="entry name" value="Glucocorticoid receptor-like (DNA-binding domain)"/>
    <property type="match status" value="1"/>
</dbReference>
<comment type="subcellular location">
    <subcellularLocation>
        <location evidence="1">Nucleus</location>
        <location evidence="1">Nucleoplasm</location>
    </subcellularLocation>
</comment>
<dbReference type="SMART" id="SM00980">
    <property type="entry name" value="THAP"/>
    <property type="match status" value="1"/>
</dbReference>
<evidence type="ECO:0000256" key="8">
    <source>
        <dbReference type="ARBA" id="ARBA00023125"/>
    </source>
</evidence>
<feature type="domain" description="THAP-type" evidence="13">
    <location>
        <begin position="1"/>
        <end position="79"/>
    </location>
</feature>
<evidence type="ECO:0000256" key="4">
    <source>
        <dbReference type="ARBA" id="ARBA00022771"/>
    </source>
</evidence>
<keyword evidence="4 12" id="KW-0863">Zinc-finger</keyword>
<evidence type="ECO:0000256" key="1">
    <source>
        <dbReference type="ARBA" id="ARBA00004642"/>
    </source>
</evidence>
<dbReference type="PANTHER" id="PTHR46600">
    <property type="entry name" value="THAP DOMAIN-CONTAINING"/>
    <property type="match status" value="1"/>
</dbReference>
<dbReference type="KEGG" id="api:107884103"/>
<organism evidence="14 15">
    <name type="scientific">Acyrthosiphon pisum</name>
    <name type="common">Pea aphid</name>
    <dbReference type="NCBI Taxonomy" id="7029"/>
    <lineage>
        <taxon>Eukaryota</taxon>
        <taxon>Metazoa</taxon>
        <taxon>Ecdysozoa</taxon>
        <taxon>Arthropoda</taxon>
        <taxon>Hexapoda</taxon>
        <taxon>Insecta</taxon>
        <taxon>Pterygota</taxon>
        <taxon>Neoptera</taxon>
        <taxon>Paraneoptera</taxon>
        <taxon>Hemiptera</taxon>
        <taxon>Sternorrhyncha</taxon>
        <taxon>Aphidomorpha</taxon>
        <taxon>Aphidoidea</taxon>
        <taxon>Aphididae</taxon>
        <taxon>Macrosiphini</taxon>
        <taxon>Acyrthosiphon</taxon>
    </lineage>
</organism>
<evidence type="ECO:0000259" key="13">
    <source>
        <dbReference type="PROSITE" id="PS50950"/>
    </source>
</evidence>
<comment type="similarity">
    <text evidence="2">Belongs to the THAP1 family.</text>
</comment>
<dbReference type="GO" id="GO:0043565">
    <property type="term" value="F:sequence-specific DNA binding"/>
    <property type="evidence" value="ECO:0007669"/>
    <property type="project" value="InterPro"/>
</dbReference>
<keyword evidence="7" id="KW-0175">Coiled coil</keyword>
<name>A0A8R2H8S7_ACYPI</name>
<dbReference type="GO" id="GO:0008270">
    <property type="term" value="F:zinc ion binding"/>
    <property type="evidence" value="ECO:0007669"/>
    <property type="project" value="UniProtKB-KW"/>
</dbReference>
<dbReference type="InterPro" id="IPR006612">
    <property type="entry name" value="THAP_Znf"/>
</dbReference>
<evidence type="ECO:0000256" key="6">
    <source>
        <dbReference type="ARBA" id="ARBA00023015"/>
    </source>
</evidence>
<keyword evidence="3" id="KW-0479">Metal-binding</keyword>
<evidence type="ECO:0000256" key="10">
    <source>
        <dbReference type="ARBA" id="ARBA00023242"/>
    </source>
</evidence>